<feature type="compositionally biased region" description="Polar residues" evidence="1">
    <location>
        <begin position="583"/>
        <end position="604"/>
    </location>
</feature>
<protein>
    <recommendedName>
        <fullName evidence="2">SAP domain-containing protein</fullName>
    </recommendedName>
</protein>
<gene>
    <name evidence="3" type="ORF">MAR_028373</name>
</gene>
<dbReference type="PANTHER" id="PTHR22793">
    <property type="entry name" value="MYOCARDIN-RELATED TRANSCRIPTION FACTOR-RELATED"/>
    <property type="match status" value="1"/>
</dbReference>
<dbReference type="InterPro" id="IPR043451">
    <property type="entry name" value="Myocardin-like"/>
</dbReference>
<accession>A0ABY7DHX5</accession>
<organism evidence="3 4">
    <name type="scientific">Mya arenaria</name>
    <name type="common">Soft-shell clam</name>
    <dbReference type="NCBI Taxonomy" id="6604"/>
    <lineage>
        <taxon>Eukaryota</taxon>
        <taxon>Metazoa</taxon>
        <taxon>Spiralia</taxon>
        <taxon>Lophotrochozoa</taxon>
        <taxon>Mollusca</taxon>
        <taxon>Bivalvia</taxon>
        <taxon>Autobranchia</taxon>
        <taxon>Heteroconchia</taxon>
        <taxon>Euheterodonta</taxon>
        <taxon>Imparidentia</taxon>
        <taxon>Neoheterodontei</taxon>
        <taxon>Myida</taxon>
        <taxon>Myoidea</taxon>
        <taxon>Myidae</taxon>
        <taxon>Mya</taxon>
    </lineage>
</organism>
<dbReference type="PROSITE" id="PS50800">
    <property type="entry name" value="SAP"/>
    <property type="match status" value="1"/>
</dbReference>
<name>A0ABY7DHX5_MYAAR</name>
<feature type="region of interest" description="Disordered" evidence="1">
    <location>
        <begin position="245"/>
        <end position="285"/>
    </location>
</feature>
<dbReference type="InterPro" id="IPR003034">
    <property type="entry name" value="SAP_dom"/>
</dbReference>
<feature type="region of interest" description="Disordered" evidence="1">
    <location>
        <begin position="583"/>
        <end position="612"/>
    </location>
</feature>
<feature type="compositionally biased region" description="Polar residues" evidence="1">
    <location>
        <begin position="310"/>
        <end position="333"/>
    </location>
</feature>
<sequence length="936" mass="100062">MKVPELKAELKKRNLTVSGQKPKLIERLRPYADAILKAPVDKSPTGSVTSPGSSVLSPTGSVISSRSGTSPQPFSVMSPPSAVTSPQNMLMSVKPVVFSQTGSVLSSNASGGTMTLPVSYSSATGLFTQQGLVHSTQSTFKSPGSVNSTVVTSPSTVGSSSLSRSELVMSPVGSVIDEILCGNAESPLASIQSMQSAVSVSNMTLMPDDLSNPFSPPPSPLTMENVMTPLSPDLMDTQVHSPVNAQTHRQETHVQHMHQSISNPQLHNTNNTNNVPTSMEQSRPPSVLSVIQHDPDRIDMDIDLDMNASTSSEYTPVSVGSSKSQMPTTSSFNAPEVQKPHGQPQVLVPAPMISQAQGQHGQPQVQLSPQHTAVNLPQSQMQTSQGAKRQNTVQVPRTIVHVSASSTPTQTVTIQNSAVSPGQRVHQQQSQPAHQQQYHVQHQQQAKPVTTAPQVILNVPNGSKTPAIGNLANMKQIQIPASWLTNIQSTPHGMSAVIVPQPTSKKAKPPSLEFLKNQAVNQTLNLGPGKSLIAVSNSSTGVPQFIIATAPQPKASPAAPNSTATAPPPNGLIKSQHQKMTMSLPTSPVEGSTHSNVTRTSSNPFFIPMKEPPKYDEAVRNKQSKTPDVAGNHGNQPVENRQTMDDVLEILIRSGELPASAAQEPPPTPNTMSQSPAVPTISMSQSASAVTMYNNTVMSPAQSVVSPSNGYSEMKGNIDSVYLPFEQTSIPSFMNVNDVKTEVKYEPYSPPVYEYEAYSPQTTINVYPPVDHNSDSNDLFDLNDVINSDLNGDLNAMDWTPDPAFGDLDLTDTTSMNTAMDAKMSEQSTLTIPQVHSPQKSIHGSEPDLANLGLGDMDTNSHMQIDVPDWLDVIMPSTGFTPVSANAPVSFPADPILTPQTQKEVLDLFNFDESDLNTPSDLNFGSAWDKLTETTS</sequence>
<dbReference type="PANTHER" id="PTHR22793:SF12">
    <property type="entry name" value="MYOCARDIN-RELATED TRANSCRIPTION FACTOR, ISOFORM H"/>
    <property type="match status" value="1"/>
</dbReference>
<dbReference type="EMBL" id="CP111013">
    <property type="protein sequence ID" value="WAQ95683.1"/>
    <property type="molecule type" value="Genomic_DNA"/>
</dbReference>
<dbReference type="InterPro" id="IPR036361">
    <property type="entry name" value="SAP_dom_sf"/>
</dbReference>
<feature type="compositionally biased region" description="Polar residues" evidence="1">
    <location>
        <begin position="406"/>
        <end position="420"/>
    </location>
</feature>
<proteinExistence type="predicted"/>
<dbReference type="SMART" id="SM00513">
    <property type="entry name" value="SAP"/>
    <property type="match status" value="1"/>
</dbReference>
<dbReference type="Proteomes" id="UP001164746">
    <property type="component" value="Chromosome 2"/>
</dbReference>
<dbReference type="Gene3D" id="1.10.720.30">
    <property type="entry name" value="SAP domain"/>
    <property type="match status" value="1"/>
</dbReference>
<feature type="compositionally biased region" description="Polar residues" evidence="1">
    <location>
        <begin position="257"/>
        <end position="267"/>
    </location>
</feature>
<evidence type="ECO:0000259" key="2">
    <source>
        <dbReference type="PROSITE" id="PS50800"/>
    </source>
</evidence>
<feature type="domain" description="SAP" evidence="2">
    <location>
        <begin position="1"/>
        <end position="32"/>
    </location>
</feature>
<feature type="region of interest" description="Disordered" evidence="1">
    <location>
        <begin position="406"/>
        <end position="436"/>
    </location>
</feature>
<feature type="compositionally biased region" description="Low complexity" evidence="1">
    <location>
        <begin position="43"/>
        <end position="62"/>
    </location>
</feature>
<feature type="compositionally biased region" description="Low complexity" evidence="1">
    <location>
        <begin position="423"/>
        <end position="436"/>
    </location>
</feature>
<feature type="region of interest" description="Disordered" evidence="1">
    <location>
        <begin position="659"/>
        <end position="678"/>
    </location>
</feature>
<dbReference type="Pfam" id="PF02037">
    <property type="entry name" value="SAP"/>
    <property type="match status" value="1"/>
</dbReference>
<feature type="compositionally biased region" description="Polar residues" evidence="1">
    <location>
        <begin position="63"/>
        <end position="75"/>
    </location>
</feature>
<feature type="compositionally biased region" description="Polar residues" evidence="1">
    <location>
        <begin position="275"/>
        <end position="284"/>
    </location>
</feature>
<reference evidence="3" key="1">
    <citation type="submission" date="2022-11" db="EMBL/GenBank/DDBJ databases">
        <title>Centuries of genome instability and evolution in soft-shell clam transmissible cancer (bioRxiv).</title>
        <authorList>
            <person name="Hart S.F.M."/>
            <person name="Yonemitsu M.A."/>
            <person name="Giersch R.M."/>
            <person name="Beal B.F."/>
            <person name="Arriagada G."/>
            <person name="Davis B.W."/>
            <person name="Ostrander E.A."/>
            <person name="Goff S.P."/>
            <person name="Metzger M.J."/>
        </authorList>
    </citation>
    <scope>NUCLEOTIDE SEQUENCE</scope>
    <source>
        <strain evidence="3">MELC-2E11</strain>
        <tissue evidence="3">Siphon/mantle</tissue>
    </source>
</reference>
<dbReference type="SUPFAM" id="SSF68906">
    <property type="entry name" value="SAP domain"/>
    <property type="match status" value="1"/>
</dbReference>
<evidence type="ECO:0000313" key="4">
    <source>
        <dbReference type="Proteomes" id="UP001164746"/>
    </source>
</evidence>
<evidence type="ECO:0000256" key="1">
    <source>
        <dbReference type="SAM" id="MobiDB-lite"/>
    </source>
</evidence>
<feature type="region of interest" description="Disordered" evidence="1">
    <location>
        <begin position="40"/>
        <end position="81"/>
    </location>
</feature>
<keyword evidence="4" id="KW-1185">Reference proteome</keyword>
<feature type="region of interest" description="Disordered" evidence="1">
    <location>
        <begin position="310"/>
        <end position="342"/>
    </location>
</feature>
<evidence type="ECO:0000313" key="3">
    <source>
        <dbReference type="EMBL" id="WAQ95683.1"/>
    </source>
</evidence>